<gene>
    <name evidence="1" type="ORF">Salat_2042100</name>
</gene>
<dbReference type="Proteomes" id="UP001293254">
    <property type="component" value="Unassembled WGS sequence"/>
</dbReference>
<name>A0AAE1Y0D1_9LAMI</name>
<keyword evidence="2" id="KW-1185">Reference proteome</keyword>
<reference evidence="1" key="2">
    <citation type="journal article" date="2024" name="Plant">
        <title>Genomic evolution and insights into agronomic trait innovations of Sesamum species.</title>
        <authorList>
            <person name="Miao H."/>
            <person name="Wang L."/>
            <person name="Qu L."/>
            <person name="Liu H."/>
            <person name="Sun Y."/>
            <person name="Le M."/>
            <person name="Wang Q."/>
            <person name="Wei S."/>
            <person name="Zheng Y."/>
            <person name="Lin W."/>
            <person name="Duan Y."/>
            <person name="Cao H."/>
            <person name="Xiong S."/>
            <person name="Wang X."/>
            <person name="Wei L."/>
            <person name="Li C."/>
            <person name="Ma Q."/>
            <person name="Ju M."/>
            <person name="Zhao R."/>
            <person name="Li G."/>
            <person name="Mu C."/>
            <person name="Tian Q."/>
            <person name="Mei H."/>
            <person name="Zhang T."/>
            <person name="Gao T."/>
            <person name="Zhang H."/>
        </authorList>
    </citation>
    <scope>NUCLEOTIDE SEQUENCE</scope>
    <source>
        <strain evidence="1">3651</strain>
    </source>
</reference>
<reference evidence="1" key="1">
    <citation type="submission" date="2020-06" db="EMBL/GenBank/DDBJ databases">
        <authorList>
            <person name="Li T."/>
            <person name="Hu X."/>
            <person name="Zhang T."/>
            <person name="Song X."/>
            <person name="Zhang H."/>
            <person name="Dai N."/>
            <person name="Sheng W."/>
            <person name="Hou X."/>
            <person name="Wei L."/>
        </authorList>
    </citation>
    <scope>NUCLEOTIDE SEQUENCE</scope>
    <source>
        <strain evidence="1">3651</strain>
        <tissue evidence="1">Leaf</tissue>
    </source>
</reference>
<comment type="caution">
    <text evidence="1">The sequence shown here is derived from an EMBL/GenBank/DDBJ whole genome shotgun (WGS) entry which is preliminary data.</text>
</comment>
<dbReference type="InterPro" id="IPR013083">
    <property type="entry name" value="Znf_RING/FYVE/PHD"/>
</dbReference>
<dbReference type="SUPFAM" id="SSF57850">
    <property type="entry name" value="RING/U-box"/>
    <property type="match status" value="1"/>
</dbReference>
<dbReference type="Gene3D" id="3.30.40.10">
    <property type="entry name" value="Zinc/RING finger domain, C3HC4 (zinc finger)"/>
    <property type="match status" value="1"/>
</dbReference>
<dbReference type="EMBL" id="JACGWO010000008">
    <property type="protein sequence ID" value="KAK4420916.1"/>
    <property type="molecule type" value="Genomic_DNA"/>
</dbReference>
<accession>A0AAE1Y0D1</accession>
<proteinExistence type="predicted"/>
<evidence type="ECO:0000313" key="1">
    <source>
        <dbReference type="EMBL" id="KAK4420916.1"/>
    </source>
</evidence>
<organism evidence="1 2">
    <name type="scientific">Sesamum alatum</name>
    <dbReference type="NCBI Taxonomy" id="300844"/>
    <lineage>
        <taxon>Eukaryota</taxon>
        <taxon>Viridiplantae</taxon>
        <taxon>Streptophyta</taxon>
        <taxon>Embryophyta</taxon>
        <taxon>Tracheophyta</taxon>
        <taxon>Spermatophyta</taxon>
        <taxon>Magnoliopsida</taxon>
        <taxon>eudicotyledons</taxon>
        <taxon>Gunneridae</taxon>
        <taxon>Pentapetalae</taxon>
        <taxon>asterids</taxon>
        <taxon>lamiids</taxon>
        <taxon>Lamiales</taxon>
        <taxon>Pedaliaceae</taxon>
        <taxon>Sesamum</taxon>
    </lineage>
</organism>
<sequence length="172" mass="18985">MLTTIVNLVIIGGDARHITQHICQMRKPSLLRLHHVLCQHAHSRAMETGLDPSIIVALPIIMFKQTNGTNNDMGCIDKWFGSNSTCPICRIEANPSQDCIWASSGYCQSIAIGSTARRGQSSSSKVSGSRSRLSSVRWILNRERSSRKIQSQSCGQEEGLPDLESETVIYVN</sequence>
<protein>
    <submittedName>
        <fullName evidence="1">Uncharacterized protein</fullName>
    </submittedName>
</protein>
<evidence type="ECO:0000313" key="2">
    <source>
        <dbReference type="Proteomes" id="UP001293254"/>
    </source>
</evidence>
<dbReference type="AlphaFoldDB" id="A0AAE1Y0D1"/>